<sequence length="176" mass="19389">MASYGITQYLLDRANIHDTVTKVPLYYDTVNIPALHAEVYGPSIEIDYTSVLGGAPYTISRDEWIARIGVLLDAFESSQHVTSGIIAHLPQPGEGVTRPEKVLVQAQVSGNMIGKLQAGGSGEAPFMQNGGLLEAELQRDEEIEAKGQNPWRITKYKVIKKWDKGDPKVFDFSSKK</sequence>
<protein>
    <submittedName>
        <fullName evidence="1">Uncharacterized protein</fullName>
    </submittedName>
</protein>
<keyword evidence="2" id="KW-1185">Reference proteome</keyword>
<dbReference type="Proteomes" id="UP000724584">
    <property type="component" value="Unassembled WGS sequence"/>
</dbReference>
<reference evidence="1 2" key="1">
    <citation type="journal article" date="2021" name="Nat. Commun.">
        <title>Genetic determinants of endophytism in the Arabidopsis root mycobiome.</title>
        <authorList>
            <person name="Mesny F."/>
            <person name="Miyauchi S."/>
            <person name="Thiergart T."/>
            <person name="Pickel B."/>
            <person name="Atanasova L."/>
            <person name="Karlsson M."/>
            <person name="Huettel B."/>
            <person name="Barry K.W."/>
            <person name="Haridas S."/>
            <person name="Chen C."/>
            <person name="Bauer D."/>
            <person name="Andreopoulos W."/>
            <person name="Pangilinan J."/>
            <person name="LaButti K."/>
            <person name="Riley R."/>
            <person name="Lipzen A."/>
            <person name="Clum A."/>
            <person name="Drula E."/>
            <person name="Henrissat B."/>
            <person name="Kohler A."/>
            <person name="Grigoriev I.V."/>
            <person name="Martin F.M."/>
            <person name="Hacquard S."/>
        </authorList>
    </citation>
    <scope>NUCLEOTIDE SEQUENCE [LARGE SCALE GENOMIC DNA]</scope>
    <source>
        <strain evidence="1 2">MPI-SDFR-AT-0079</strain>
    </source>
</reference>
<name>A0ACB7PMF3_9PEZI</name>
<gene>
    <name evidence="1" type="ORF">F5144DRAFT_38779</name>
</gene>
<organism evidence="1 2">
    <name type="scientific">Chaetomium tenue</name>
    <dbReference type="NCBI Taxonomy" id="1854479"/>
    <lineage>
        <taxon>Eukaryota</taxon>
        <taxon>Fungi</taxon>
        <taxon>Dikarya</taxon>
        <taxon>Ascomycota</taxon>
        <taxon>Pezizomycotina</taxon>
        <taxon>Sordariomycetes</taxon>
        <taxon>Sordariomycetidae</taxon>
        <taxon>Sordariales</taxon>
        <taxon>Chaetomiaceae</taxon>
        <taxon>Chaetomium</taxon>
    </lineage>
</organism>
<accession>A0ACB7PMF3</accession>
<evidence type="ECO:0000313" key="2">
    <source>
        <dbReference type="Proteomes" id="UP000724584"/>
    </source>
</evidence>
<dbReference type="EMBL" id="JAGIZQ010000001">
    <property type="protein sequence ID" value="KAH6650256.1"/>
    <property type="molecule type" value="Genomic_DNA"/>
</dbReference>
<evidence type="ECO:0000313" key="1">
    <source>
        <dbReference type="EMBL" id="KAH6650256.1"/>
    </source>
</evidence>
<comment type="caution">
    <text evidence="1">The sequence shown here is derived from an EMBL/GenBank/DDBJ whole genome shotgun (WGS) entry which is preliminary data.</text>
</comment>
<proteinExistence type="predicted"/>